<dbReference type="eggNOG" id="ENOG502SPW2">
    <property type="taxonomic scope" value="Eukaryota"/>
</dbReference>
<name>Q0D1L2_ASPTN</name>
<dbReference type="RefSeq" id="XP_001210258.1">
    <property type="nucleotide sequence ID" value="XM_001210258.1"/>
</dbReference>
<dbReference type="OMA" id="EENDAPW"/>
<dbReference type="PANTHER" id="PTHR34502:SF4">
    <property type="entry name" value="DUF6594 DOMAIN-CONTAINING PROTEIN"/>
    <property type="match status" value="1"/>
</dbReference>
<dbReference type="AlphaFoldDB" id="Q0D1L2"/>
<evidence type="ECO:0000313" key="3">
    <source>
        <dbReference type="EMBL" id="EAU38818.1"/>
    </source>
</evidence>
<dbReference type="OrthoDB" id="4491670at2759"/>
<dbReference type="HOGENOM" id="CLU_051118_0_0_1"/>
<dbReference type="PANTHER" id="PTHR34502">
    <property type="entry name" value="DUF6594 DOMAIN-CONTAINING PROTEIN-RELATED"/>
    <property type="match status" value="1"/>
</dbReference>
<keyword evidence="1" id="KW-1133">Transmembrane helix</keyword>
<keyword evidence="1" id="KW-0472">Membrane</keyword>
<proteinExistence type="predicted"/>
<dbReference type="STRING" id="341663.Q0D1L2"/>
<dbReference type="Proteomes" id="UP000007963">
    <property type="component" value="Unassembled WGS sequence"/>
</dbReference>
<accession>Q0D1L2</accession>
<evidence type="ECO:0000259" key="2">
    <source>
        <dbReference type="Pfam" id="PF20237"/>
    </source>
</evidence>
<dbReference type="GeneID" id="4354929"/>
<feature type="domain" description="DUF6594" evidence="2">
    <location>
        <begin position="24"/>
        <end position="256"/>
    </location>
</feature>
<feature type="transmembrane region" description="Helical" evidence="1">
    <location>
        <begin position="219"/>
        <end position="237"/>
    </location>
</feature>
<gene>
    <name evidence="3" type="ORF">ATEG_00172</name>
</gene>
<dbReference type="EMBL" id="CH476594">
    <property type="protein sequence ID" value="EAU38818.1"/>
    <property type="molecule type" value="Genomic_DNA"/>
</dbReference>
<protein>
    <recommendedName>
        <fullName evidence="2">DUF6594 domain-containing protein</fullName>
    </recommendedName>
</protein>
<dbReference type="VEuPathDB" id="FungiDB:ATEG_00172"/>
<keyword evidence="1" id="KW-0812">Transmembrane</keyword>
<dbReference type="InterPro" id="IPR046529">
    <property type="entry name" value="DUF6594"/>
</dbReference>
<evidence type="ECO:0000313" key="4">
    <source>
        <dbReference type="Proteomes" id="UP000007963"/>
    </source>
</evidence>
<reference evidence="4" key="1">
    <citation type="submission" date="2005-09" db="EMBL/GenBank/DDBJ databases">
        <title>Annotation of the Aspergillus terreus NIH2624 genome.</title>
        <authorList>
            <person name="Birren B.W."/>
            <person name="Lander E.S."/>
            <person name="Galagan J.E."/>
            <person name="Nusbaum C."/>
            <person name="Devon K."/>
            <person name="Henn M."/>
            <person name="Ma L.-J."/>
            <person name="Jaffe D.B."/>
            <person name="Butler J."/>
            <person name="Alvarez P."/>
            <person name="Gnerre S."/>
            <person name="Grabherr M."/>
            <person name="Kleber M."/>
            <person name="Mauceli E.W."/>
            <person name="Brockman W."/>
            <person name="Rounsley S."/>
            <person name="Young S.K."/>
            <person name="LaButti K."/>
            <person name="Pushparaj V."/>
            <person name="DeCaprio D."/>
            <person name="Crawford M."/>
            <person name="Koehrsen M."/>
            <person name="Engels R."/>
            <person name="Montgomery P."/>
            <person name="Pearson M."/>
            <person name="Howarth C."/>
            <person name="Larson L."/>
            <person name="Luoma S."/>
            <person name="White J."/>
            <person name="Alvarado L."/>
            <person name="Kodira C.D."/>
            <person name="Zeng Q."/>
            <person name="Oleary S."/>
            <person name="Yandava C."/>
            <person name="Denning D.W."/>
            <person name="Nierman W.C."/>
            <person name="Milne T."/>
            <person name="Madden K."/>
        </authorList>
    </citation>
    <scope>NUCLEOTIDE SEQUENCE [LARGE SCALE GENOMIC DNA]</scope>
    <source>
        <strain evidence="4">NIH 2624 / FGSC A1156</strain>
    </source>
</reference>
<dbReference type="Pfam" id="PF20237">
    <property type="entry name" value="DUF6594"/>
    <property type="match status" value="1"/>
</dbReference>
<feature type="transmembrane region" description="Helical" evidence="1">
    <location>
        <begin position="244"/>
        <end position="263"/>
    </location>
</feature>
<feature type="transmembrane region" description="Helical" evidence="1">
    <location>
        <begin position="186"/>
        <end position="213"/>
    </location>
</feature>
<sequence>MNGSADSSDCRSPYASGRKEGFADVARWIALDPDNETFIYRKFDELAAQNLLYLQAEILVLEKELNKLDVNDANSDDMDLRDAIRTWETLTQRYDANDEEARSRMDLIVRIREKLREYHEALLLQSEIAKLNKPNQRVLDAYTQWFKKPYPALGGQAKTFLDAPQDLEELSRDGLHRIGRFNEKSISIAVAVISIIVAAVLLVGCITALYFITNDAAKLGMIAAFTAAFALSVGLMTNARRAEIFAATAAYAAVLVVFVGGNINSQNAATA</sequence>
<organism evidence="3 4">
    <name type="scientific">Aspergillus terreus (strain NIH 2624 / FGSC A1156)</name>
    <dbReference type="NCBI Taxonomy" id="341663"/>
    <lineage>
        <taxon>Eukaryota</taxon>
        <taxon>Fungi</taxon>
        <taxon>Dikarya</taxon>
        <taxon>Ascomycota</taxon>
        <taxon>Pezizomycotina</taxon>
        <taxon>Eurotiomycetes</taxon>
        <taxon>Eurotiomycetidae</taxon>
        <taxon>Eurotiales</taxon>
        <taxon>Aspergillaceae</taxon>
        <taxon>Aspergillus</taxon>
        <taxon>Aspergillus subgen. Circumdati</taxon>
    </lineage>
</organism>
<evidence type="ECO:0000256" key="1">
    <source>
        <dbReference type="SAM" id="Phobius"/>
    </source>
</evidence>